<comment type="similarity">
    <text evidence="1">Belongs to the universal stress protein A family.</text>
</comment>
<dbReference type="SUPFAM" id="SSF52402">
    <property type="entry name" value="Adenine nucleotide alpha hydrolases-like"/>
    <property type="match status" value="1"/>
</dbReference>
<dbReference type="eggNOG" id="COG0589">
    <property type="taxonomic scope" value="Bacteria"/>
</dbReference>
<accession>D4XI17</accession>
<dbReference type="Gene3D" id="3.40.50.620">
    <property type="entry name" value="HUPs"/>
    <property type="match status" value="1"/>
</dbReference>
<organism evidence="3 4">
    <name type="scientific">Achromobacter piechaudii ATCC 43553</name>
    <dbReference type="NCBI Taxonomy" id="742159"/>
    <lineage>
        <taxon>Bacteria</taxon>
        <taxon>Pseudomonadati</taxon>
        <taxon>Pseudomonadota</taxon>
        <taxon>Betaproteobacteria</taxon>
        <taxon>Burkholderiales</taxon>
        <taxon>Alcaligenaceae</taxon>
        <taxon>Achromobacter</taxon>
    </lineage>
</organism>
<evidence type="ECO:0000259" key="2">
    <source>
        <dbReference type="Pfam" id="PF00582"/>
    </source>
</evidence>
<gene>
    <name evidence="3" type="primary">uspF</name>
    <name evidence="3" type="ORF">HMPREF0004_5114</name>
</gene>
<dbReference type="InterPro" id="IPR006016">
    <property type="entry name" value="UspA"/>
</dbReference>
<proteinExistence type="inferred from homology"/>
<comment type="caution">
    <text evidence="3">The sequence shown here is derived from an EMBL/GenBank/DDBJ whole genome shotgun (WGS) entry which is preliminary data.</text>
</comment>
<dbReference type="PATRIC" id="fig|742159.3.peg.598"/>
<dbReference type="AlphaFoldDB" id="D4XI17"/>
<dbReference type="InterPro" id="IPR006015">
    <property type="entry name" value="Universal_stress_UspA"/>
</dbReference>
<dbReference type="PANTHER" id="PTHR46268:SF6">
    <property type="entry name" value="UNIVERSAL STRESS PROTEIN UP12"/>
    <property type="match status" value="1"/>
</dbReference>
<protein>
    <submittedName>
        <fullName evidence="3">Universal stress family protein</fullName>
    </submittedName>
</protein>
<name>D4XI17_9BURK</name>
<dbReference type="PANTHER" id="PTHR46268">
    <property type="entry name" value="STRESS RESPONSE PROTEIN NHAX"/>
    <property type="match status" value="1"/>
</dbReference>
<dbReference type="CDD" id="cd00293">
    <property type="entry name" value="USP-like"/>
    <property type="match status" value="1"/>
</dbReference>
<evidence type="ECO:0000313" key="3">
    <source>
        <dbReference type="EMBL" id="EFF73429.1"/>
    </source>
</evidence>
<feature type="domain" description="UspA" evidence="2">
    <location>
        <begin position="7"/>
        <end position="146"/>
    </location>
</feature>
<dbReference type="PRINTS" id="PR01438">
    <property type="entry name" value="UNVRSLSTRESS"/>
</dbReference>
<dbReference type="Proteomes" id="UP000004510">
    <property type="component" value="Unassembled WGS sequence"/>
</dbReference>
<sequence>MEKSMLNILVPVDGSDNANRAVLYARQLAQGAPAARIHLLNIQTPTQGRAGLSRLITQDMIDEFYAREGQEASEEARKLLDVTGTDYTSHIEFGHAATEIVGYARDHGCARIVMGTRGNGSLVNILIGSVANQVLQLADVPVTLVK</sequence>
<dbReference type="Pfam" id="PF00582">
    <property type="entry name" value="Usp"/>
    <property type="match status" value="1"/>
</dbReference>
<evidence type="ECO:0000313" key="4">
    <source>
        <dbReference type="Proteomes" id="UP000004510"/>
    </source>
</evidence>
<dbReference type="InterPro" id="IPR014729">
    <property type="entry name" value="Rossmann-like_a/b/a_fold"/>
</dbReference>
<reference evidence="4" key="1">
    <citation type="submission" date="2010-03" db="EMBL/GenBank/DDBJ databases">
        <title>Complete sequence of Mobiluncus curtisii ATCC 43063.</title>
        <authorList>
            <person name="Muzny D."/>
            <person name="Qin X."/>
            <person name="Deng J."/>
            <person name="Jiang H."/>
            <person name="Liu Y."/>
            <person name="Qu J."/>
            <person name="Song X.-Z."/>
            <person name="Zhang L."/>
            <person name="Thornton R."/>
            <person name="Coyle M."/>
            <person name="Francisco L."/>
            <person name="Jackson L."/>
            <person name="Javaid M."/>
            <person name="Korchina V."/>
            <person name="Kovar C."/>
            <person name="Mata R."/>
            <person name="Mathew T."/>
            <person name="Ngo R."/>
            <person name="Nguyen L."/>
            <person name="Nguyen N."/>
            <person name="Okwuonu G."/>
            <person name="Ongeri F."/>
            <person name="Pham C."/>
            <person name="Simmons D."/>
            <person name="Wilczek-Boney K."/>
            <person name="Hale W."/>
            <person name="Jakkamsetti A."/>
            <person name="Pham P."/>
            <person name="Ruth R."/>
            <person name="San Lucas F."/>
            <person name="Warren J."/>
            <person name="Zhang J."/>
            <person name="Zhao Z."/>
            <person name="Zhou C."/>
            <person name="Zhu D."/>
            <person name="Lee S."/>
            <person name="Bess C."/>
            <person name="Blankenburg K."/>
            <person name="Forbes L."/>
            <person name="Fu Q."/>
            <person name="Gubbala S."/>
            <person name="Hirani K."/>
            <person name="Jayaseelan J.C."/>
            <person name="Lara F."/>
            <person name="Munidasa M."/>
            <person name="Palculict T."/>
            <person name="Patil S."/>
            <person name="Pu L.-L."/>
            <person name="Saada N."/>
            <person name="Tang L."/>
            <person name="Weissenberger G."/>
            <person name="Zhu Y."/>
            <person name="Hemphill L."/>
            <person name="Shang Y."/>
            <person name="Youmans B."/>
            <person name="Ayvaz T."/>
            <person name="Ross M."/>
            <person name="Santibanez J."/>
            <person name="Aqrawi P."/>
            <person name="Gross S."/>
            <person name="Joshi V."/>
            <person name="Fowler G."/>
            <person name="Nazareth L."/>
            <person name="Reid J."/>
            <person name="Worley K."/>
            <person name="Petrosino J."/>
            <person name="Highlander S."/>
            <person name="Gibbs R."/>
            <person name="Gibbs R."/>
        </authorList>
    </citation>
    <scope>NUCLEOTIDE SEQUENCE [LARGE SCALE GENOMIC DNA]</scope>
    <source>
        <strain evidence="4">ATCC 43553</strain>
    </source>
</reference>
<dbReference type="HOGENOM" id="CLU_049301_14_1_4"/>
<evidence type="ECO:0000256" key="1">
    <source>
        <dbReference type="ARBA" id="ARBA00008791"/>
    </source>
</evidence>
<dbReference type="EMBL" id="ADMS01000118">
    <property type="protein sequence ID" value="EFF73429.1"/>
    <property type="molecule type" value="Genomic_DNA"/>
</dbReference>